<protein>
    <recommendedName>
        <fullName evidence="3">Homeodomain-like domain-containing protein</fullName>
    </recommendedName>
</protein>
<sequence length="73" mass="7853">MLPGATWDKGIDLIAVERAVSCRGVCPDLTDEEQRRVVLVMTEAGQGAEVIGARLGLASRTVSRWRGEMGLTP</sequence>
<name>A0A7U3UT61_9ACTN</name>
<dbReference type="KEGG" id="arev:RVR_4406"/>
<accession>A0A7U3UT61</accession>
<keyword evidence="2" id="KW-1185">Reference proteome</keyword>
<reference evidence="1 2" key="4">
    <citation type="journal article" date="2020" name="Sci. Rep.">
        <title>beta-carboline chemical signals induce reveromycin production through a LuxR family regulator in Streptomyces sp. SN-593.</title>
        <authorList>
            <person name="Panthee S."/>
            <person name="Kito N."/>
            <person name="Hayashi T."/>
            <person name="Shimizu T."/>
            <person name="Ishikawa J."/>
            <person name="Hamamoto H."/>
            <person name="Osada H."/>
            <person name="Takahashi S."/>
        </authorList>
    </citation>
    <scope>NUCLEOTIDE SEQUENCE [LARGE SCALE GENOMIC DNA]</scope>
    <source>
        <strain evidence="1 2">SN-593</strain>
    </source>
</reference>
<reference evidence="1 2" key="2">
    <citation type="journal article" date="2011" name="J. Antibiot.">
        <title>Furaquinocins I and J: novel polyketide isoprenoid hybrid compounds from Streptomyces reveromyceticus SN-593.</title>
        <authorList>
            <person name="Panthee S."/>
            <person name="Takahashi S."/>
            <person name="Takagi H."/>
            <person name="Nogawa T."/>
            <person name="Oowada E."/>
            <person name="Uramoto M."/>
            <person name="Osada H."/>
        </authorList>
    </citation>
    <scope>NUCLEOTIDE SEQUENCE [LARGE SCALE GENOMIC DNA]</scope>
    <source>
        <strain evidence="1 2">SN-593</strain>
    </source>
</reference>
<reference evidence="1 2" key="1">
    <citation type="journal article" date="2010" name="J. Bacteriol.">
        <title>Biochemical characterization of a novel indole prenyltransferase from Streptomyces sp. SN-593.</title>
        <authorList>
            <person name="Takahashi S."/>
            <person name="Takagi H."/>
            <person name="Toyoda A."/>
            <person name="Uramoto M."/>
            <person name="Nogawa T."/>
            <person name="Ueki M."/>
            <person name="Sakaki Y."/>
            <person name="Osada H."/>
        </authorList>
    </citation>
    <scope>NUCLEOTIDE SEQUENCE [LARGE SCALE GENOMIC DNA]</scope>
    <source>
        <strain evidence="1 2">SN-593</strain>
    </source>
</reference>
<evidence type="ECO:0000313" key="2">
    <source>
        <dbReference type="Proteomes" id="UP000595703"/>
    </source>
</evidence>
<dbReference type="AlphaFoldDB" id="A0A7U3UT61"/>
<gene>
    <name evidence="1" type="ORF">RVR_4406</name>
</gene>
<dbReference type="EMBL" id="AP018365">
    <property type="protein sequence ID" value="BBA98275.1"/>
    <property type="molecule type" value="Genomic_DNA"/>
</dbReference>
<evidence type="ECO:0000313" key="1">
    <source>
        <dbReference type="EMBL" id="BBA98275.1"/>
    </source>
</evidence>
<organism evidence="1 2">
    <name type="scientific">Actinacidiphila reveromycinica</name>
    <dbReference type="NCBI Taxonomy" id="659352"/>
    <lineage>
        <taxon>Bacteria</taxon>
        <taxon>Bacillati</taxon>
        <taxon>Actinomycetota</taxon>
        <taxon>Actinomycetes</taxon>
        <taxon>Kitasatosporales</taxon>
        <taxon>Streptomycetaceae</taxon>
        <taxon>Actinacidiphila</taxon>
    </lineage>
</organism>
<dbReference type="Proteomes" id="UP000595703">
    <property type="component" value="Chromosome"/>
</dbReference>
<proteinExistence type="predicted"/>
<reference evidence="1 2" key="3">
    <citation type="journal article" date="2011" name="Nat. Chem. Biol.">
        <title>Reveromycin A biosynthesis uses RevG and RevJ for stereospecific spiroacetal formation.</title>
        <authorList>
            <person name="Takahashi S."/>
            <person name="Toyoda A."/>
            <person name="Sekiyama Y."/>
            <person name="Takagi H."/>
            <person name="Nogawa T."/>
            <person name="Uramoto M."/>
            <person name="Suzuki R."/>
            <person name="Koshino H."/>
            <person name="Kumano T."/>
            <person name="Panthee S."/>
            <person name="Dairi T."/>
            <person name="Ishikawa J."/>
            <person name="Ikeda H."/>
            <person name="Sakaki Y."/>
            <person name="Osada H."/>
        </authorList>
    </citation>
    <scope>NUCLEOTIDE SEQUENCE [LARGE SCALE GENOMIC DNA]</scope>
    <source>
        <strain evidence="1 2">SN-593</strain>
    </source>
</reference>
<evidence type="ECO:0008006" key="3">
    <source>
        <dbReference type="Google" id="ProtNLM"/>
    </source>
</evidence>